<dbReference type="EnsemblPlants" id="AET4Gv20266900.16">
    <property type="protein sequence ID" value="AET4Gv20266900.16"/>
    <property type="gene ID" value="AET4Gv20266900"/>
</dbReference>
<dbReference type="Proteomes" id="UP000015105">
    <property type="component" value="Chromosome 4D"/>
</dbReference>
<evidence type="ECO:0000313" key="2">
    <source>
        <dbReference type="Proteomes" id="UP000015105"/>
    </source>
</evidence>
<dbReference type="PANTHER" id="PTHR15020:SF48">
    <property type="entry name" value="NAD(P)-BINDING ROSSMANN-FOLD SUPERFAMILY PROTEIN"/>
    <property type="match status" value="1"/>
</dbReference>
<name>A0A453HQB0_AEGTS</name>
<dbReference type="Gramene" id="AET4Gv20266900.16">
    <property type="protein sequence ID" value="AET4Gv20266900.16"/>
    <property type="gene ID" value="AET4Gv20266900"/>
</dbReference>
<proteinExistence type="predicted"/>
<reference evidence="2" key="1">
    <citation type="journal article" date="2014" name="Science">
        <title>Ancient hybridizations among the ancestral genomes of bread wheat.</title>
        <authorList>
            <consortium name="International Wheat Genome Sequencing Consortium,"/>
            <person name="Marcussen T."/>
            <person name="Sandve S.R."/>
            <person name="Heier L."/>
            <person name="Spannagl M."/>
            <person name="Pfeifer M."/>
            <person name="Jakobsen K.S."/>
            <person name="Wulff B.B."/>
            <person name="Steuernagel B."/>
            <person name="Mayer K.F."/>
            <person name="Olsen O.A."/>
        </authorList>
    </citation>
    <scope>NUCLEOTIDE SEQUENCE [LARGE SCALE GENOMIC DNA]</scope>
    <source>
        <strain evidence="2">cv. AL8/78</strain>
    </source>
</reference>
<dbReference type="AlphaFoldDB" id="A0A453HQB0"/>
<reference evidence="1" key="5">
    <citation type="journal article" date="2021" name="G3 (Bethesda)">
        <title>Aegilops tauschii genome assembly Aet v5.0 features greater sequence contiguity and improved annotation.</title>
        <authorList>
            <person name="Wang L."/>
            <person name="Zhu T."/>
            <person name="Rodriguez J.C."/>
            <person name="Deal K.R."/>
            <person name="Dubcovsky J."/>
            <person name="McGuire P.E."/>
            <person name="Lux T."/>
            <person name="Spannagl M."/>
            <person name="Mayer K.F.X."/>
            <person name="Baldrich P."/>
            <person name="Meyers B.C."/>
            <person name="Huo N."/>
            <person name="Gu Y.Q."/>
            <person name="Zhou H."/>
            <person name="Devos K.M."/>
            <person name="Bennetzen J.L."/>
            <person name="Unver T."/>
            <person name="Budak H."/>
            <person name="Gulick P.J."/>
            <person name="Galiba G."/>
            <person name="Kalapos B."/>
            <person name="Nelson D.R."/>
            <person name="Li P."/>
            <person name="You F.M."/>
            <person name="Luo M.C."/>
            <person name="Dvorak J."/>
        </authorList>
    </citation>
    <scope>NUCLEOTIDE SEQUENCE [LARGE SCALE GENOMIC DNA]</scope>
    <source>
        <strain evidence="1">cv. AL8/78</strain>
    </source>
</reference>
<protein>
    <submittedName>
        <fullName evidence="1">Uncharacterized protein</fullName>
    </submittedName>
</protein>
<reference evidence="1" key="3">
    <citation type="journal article" date="2017" name="Nature">
        <title>Genome sequence of the progenitor of the wheat D genome Aegilops tauschii.</title>
        <authorList>
            <person name="Luo M.C."/>
            <person name="Gu Y.Q."/>
            <person name="Puiu D."/>
            <person name="Wang H."/>
            <person name="Twardziok S.O."/>
            <person name="Deal K.R."/>
            <person name="Huo N."/>
            <person name="Zhu T."/>
            <person name="Wang L."/>
            <person name="Wang Y."/>
            <person name="McGuire P.E."/>
            <person name="Liu S."/>
            <person name="Long H."/>
            <person name="Ramasamy R.K."/>
            <person name="Rodriguez J.C."/>
            <person name="Van S.L."/>
            <person name="Yuan L."/>
            <person name="Wang Z."/>
            <person name="Xia Z."/>
            <person name="Xiao L."/>
            <person name="Anderson O.D."/>
            <person name="Ouyang S."/>
            <person name="Liang Y."/>
            <person name="Zimin A.V."/>
            <person name="Pertea G."/>
            <person name="Qi P."/>
            <person name="Bennetzen J.L."/>
            <person name="Dai X."/>
            <person name="Dawson M.W."/>
            <person name="Muller H.G."/>
            <person name="Kugler K."/>
            <person name="Rivarola-Duarte L."/>
            <person name="Spannagl M."/>
            <person name="Mayer K.F.X."/>
            <person name="Lu F.H."/>
            <person name="Bevan M.W."/>
            <person name="Leroy P."/>
            <person name="Li P."/>
            <person name="You F.M."/>
            <person name="Sun Q."/>
            <person name="Liu Z."/>
            <person name="Lyons E."/>
            <person name="Wicker T."/>
            <person name="Salzberg S.L."/>
            <person name="Devos K.M."/>
            <person name="Dvorak J."/>
        </authorList>
    </citation>
    <scope>NUCLEOTIDE SEQUENCE [LARGE SCALE GENOMIC DNA]</scope>
    <source>
        <strain evidence="1">cv. AL8/78</strain>
    </source>
</reference>
<reference evidence="1" key="4">
    <citation type="submission" date="2019-03" db="UniProtKB">
        <authorList>
            <consortium name="EnsemblPlants"/>
        </authorList>
    </citation>
    <scope>IDENTIFICATION</scope>
</reference>
<organism evidence="1 2">
    <name type="scientific">Aegilops tauschii subsp. strangulata</name>
    <name type="common">Goatgrass</name>
    <dbReference type="NCBI Taxonomy" id="200361"/>
    <lineage>
        <taxon>Eukaryota</taxon>
        <taxon>Viridiplantae</taxon>
        <taxon>Streptophyta</taxon>
        <taxon>Embryophyta</taxon>
        <taxon>Tracheophyta</taxon>
        <taxon>Spermatophyta</taxon>
        <taxon>Magnoliopsida</taxon>
        <taxon>Liliopsida</taxon>
        <taxon>Poales</taxon>
        <taxon>Poaceae</taxon>
        <taxon>BOP clade</taxon>
        <taxon>Pooideae</taxon>
        <taxon>Triticodae</taxon>
        <taxon>Triticeae</taxon>
        <taxon>Triticinae</taxon>
        <taxon>Aegilops</taxon>
    </lineage>
</organism>
<keyword evidence="2" id="KW-1185">Reference proteome</keyword>
<reference evidence="2" key="2">
    <citation type="journal article" date="2017" name="Nat. Plants">
        <title>The Aegilops tauschii genome reveals multiple impacts of transposons.</title>
        <authorList>
            <person name="Zhao G."/>
            <person name="Zou C."/>
            <person name="Li K."/>
            <person name="Wang K."/>
            <person name="Li T."/>
            <person name="Gao L."/>
            <person name="Zhang X."/>
            <person name="Wang H."/>
            <person name="Yang Z."/>
            <person name="Liu X."/>
            <person name="Jiang W."/>
            <person name="Mao L."/>
            <person name="Kong X."/>
            <person name="Jiao Y."/>
            <person name="Jia J."/>
        </authorList>
    </citation>
    <scope>NUCLEOTIDE SEQUENCE [LARGE SCALE GENOMIC DNA]</scope>
    <source>
        <strain evidence="2">cv. AL8/78</strain>
    </source>
</reference>
<accession>A0A453HQB0</accession>
<evidence type="ECO:0000313" key="1">
    <source>
        <dbReference type="EnsemblPlants" id="AET4Gv20266900.16"/>
    </source>
</evidence>
<sequence length="67" mass="7919">MYSTSYELMGVDTMFYHLLLMTRYLTCLDWDGVRNFVSAMPQTVKRLVLVSSIGVTKYNEIPWRYTL</sequence>
<dbReference type="PANTHER" id="PTHR15020">
    <property type="entry name" value="FLAVIN REDUCTASE-RELATED"/>
    <property type="match status" value="1"/>
</dbReference>